<proteinExistence type="predicted"/>
<feature type="region of interest" description="Disordered" evidence="2">
    <location>
        <begin position="1"/>
        <end position="98"/>
    </location>
</feature>
<feature type="coiled-coil region" evidence="1">
    <location>
        <begin position="590"/>
        <end position="680"/>
    </location>
</feature>
<evidence type="ECO:0000313" key="3">
    <source>
        <dbReference type="EMBL" id="PWA75617.1"/>
    </source>
</evidence>
<dbReference type="STRING" id="35608.A0A2U1NQ27"/>
<gene>
    <name evidence="3" type="ORF">CTI12_AA241340</name>
</gene>
<feature type="compositionally biased region" description="Polar residues" evidence="2">
    <location>
        <begin position="8"/>
        <end position="17"/>
    </location>
</feature>
<evidence type="ECO:0000256" key="2">
    <source>
        <dbReference type="SAM" id="MobiDB-lite"/>
    </source>
</evidence>
<sequence>MEEDNDGENATGSPSSGGENGFVHIQSPHPHPDPAVEHQAERLEQDDGVVVTRVEDTVQDEPYEARTTEDAGHDEFMDCPDDLVSSEARSPGSAMRARQQPFMDDTRNIPSNAPEIETEILPRDDEEERKALLKEVSNLHHQLKALSNQQSPTDETGEGGEKSLLPLHEMVNECSKFIEISLNERLQTEGTIRELNATIHMKDKEIEDLMTRVNEQSTSHDEVNLRSDEMSYFEATTDRILSSLVIAIGDSELTDTSISGKLSHLEKSTSLLLEKYHHFLSEAEMLGHCLAEVKPGFEMDDDMESVFFSAREELFVVRRKELELNEKNTHLEYQFGQLMEQLDKNRETVELLNAEIGKLQGEVEQEKTRYSTTKEKLSMAVTKGKALVQQRDSLKQLIAEKTSELERCLSELQEKSTALEAAESRNAELTQVEIFSNSLQEALSQRDTILQKCAEILSLGLPEVAQFPDFESQVSWLVESYNVAKDQFIKIQDENIATKEAASVEIDRLTASLLAESQEKYHLNEELKDLTSKYEGIVEEKKQMVAMTESSPIDNEVLEKIQNLLYLSDLDSKLYKQILELDLDNRSNEIVTVSEELRVIKDEKDSLQTNLQRSEEKASLLREKLSMAVKKGKGLVQERENLKQQINEKNAQIEALMADFQKQESALGDFRDQVAKLESERDHIGQYLTQSNTILQEIIETIDDTNINLPIDVNEPVEKVKWFATYLNECQIAKTQVEQELVDVKDEAGQLASKLTEALTNMKSLEDALSVSEINVSQLFQDKRDFELSKSQAEQEAEVLKEEIDTLNNKLVESLKQLQSLDNKLAGSEKTIGLLTEEKNELEIAKSHVEDELRAQRSKFQEALSLAENRISEVTSEKEEAQASKVVTETELQKVKEAFSAHVSNLEEAKMTIKSLEEAMSHLKTNISQFSQENEKATLLESEIQKLKEEAEQEISNLKTELSACRQELEAKHDKWGPELVDFFGNLKMMLKDESLLSSFKQSFDKKVESLKEIERLVKDVKDSFDTELLQDYPAIEECLQAPTVPPASFDNDWNTGMIDDEFNAEDAASIGSYVGNTLDNLNKKNQILADQFASFSTLFDDMIASLLKKLLVVQQLKGLQKSLIEEHVSDKENMSIKIEGLQGELEKSKEVIQQHFNAKENMSTTIEELQGELEKTRSMYDKVKEENDAFQRRVIELENELEASGNTCNEMSSKLEDYQAKEDTWNESKRQLSAQSILSISAKEDMSATIEELQGELEKTRSLYDKIKEENDAFQRRVLELEHELEASGNTCDELSSRLEDYRAKEDMWNESTRELSAQSISAVSAKEKMSAIIEELQGELEKVRSMYDQIKEENDAFQRRALRLENELEASGNTCNELSSKLEDYRAKEDGWNESKQELSDHEGDAGNVLLSASQIKALFDKIDEITIPFPDLVVRDIQPQDSDPVNKLFYVVDSVNELLDQLTLLTHAKEDLRSTLSQQTLEVDHLKVEFKEGLQNIIQKLGIEESGGIKKPADVAGLLLVLEKSIQGIVLDRENTRFKLVETQKVAKDLSSKVKLLEDVIQSRTGGPDTIQERGVFEAPSLTAGSEISEVDEQVPVGKVGLPLVPSAAQMRSLRKGSSNDQLAITIDSESDRLLDKGATVEDKGHMFKSLNTSGLVPVQGKMIADRLDGIWVSGGQALMRQPRARLGVIAYWLVLHLWLLGTIL</sequence>
<feature type="compositionally biased region" description="Basic and acidic residues" evidence="2">
    <location>
        <begin position="63"/>
        <end position="76"/>
    </location>
</feature>
<accession>A0A2U1NQ27</accession>
<dbReference type="EMBL" id="PKPP01002382">
    <property type="protein sequence ID" value="PWA75617.1"/>
    <property type="molecule type" value="Genomic_DNA"/>
</dbReference>
<feature type="coiled-coil region" evidence="1">
    <location>
        <begin position="342"/>
        <end position="432"/>
    </location>
</feature>
<evidence type="ECO:0000256" key="1">
    <source>
        <dbReference type="SAM" id="Coils"/>
    </source>
</evidence>
<dbReference type="Proteomes" id="UP000245207">
    <property type="component" value="Unassembled WGS sequence"/>
</dbReference>
<evidence type="ECO:0000313" key="4">
    <source>
        <dbReference type="Proteomes" id="UP000245207"/>
    </source>
</evidence>
<dbReference type="PANTHER" id="PTHR43939:SF68">
    <property type="entry name" value="CENTROSOMAL PROTEIN OF 290 KDA-LIKE"/>
    <property type="match status" value="1"/>
</dbReference>
<keyword evidence="4" id="KW-1185">Reference proteome</keyword>
<feature type="coiled-coil region" evidence="1">
    <location>
        <begin position="783"/>
        <end position="975"/>
    </location>
</feature>
<feature type="compositionally biased region" description="Basic and acidic residues" evidence="2">
    <location>
        <begin position="30"/>
        <end position="45"/>
    </location>
</feature>
<reference evidence="3 4" key="1">
    <citation type="journal article" date="2018" name="Mol. Plant">
        <title>The genome of Artemisia annua provides insight into the evolution of Asteraceae family and artemisinin biosynthesis.</title>
        <authorList>
            <person name="Shen Q."/>
            <person name="Zhang L."/>
            <person name="Liao Z."/>
            <person name="Wang S."/>
            <person name="Yan T."/>
            <person name="Shi P."/>
            <person name="Liu M."/>
            <person name="Fu X."/>
            <person name="Pan Q."/>
            <person name="Wang Y."/>
            <person name="Lv Z."/>
            <person name="Lu X."/>
            <person name="Zhang F."/>
            <person name="Jiang W."/>
            <person name="Ma Y."/>
            <person name="Chen M."/>
            <person name="Hao X."/>
            <person name="Li L."/>
            <person name="Tang Y."/>
            <person name="Lv G."/>
            <person name="Zhou Y."/>
            <person name="Sun X."/>
            <person name="Brodelius P.E."/>
            <person name="Rose J.K.C."/>
            <person name="Tang K."/>
        </authorList>
    </citation>
    <scope>NUCLEOTIDE SEQUENCE [LARGE SCALE GENOMIC DNA]</scope>
    <source>
        <strain evidence="4">cv. Huhao1</strain>
        <tissue evidence="3">Leaf</tissue>
    </source>
</reference>
<feature type="coiled-coil region" evidence="1">
    <location>
        <begin position="727"/>
        <end position="754"/>
    </location>
</feature>
<organism evidence="3 4">
    <name type="scientific">Artemisia annua</name>
    <name type="common">Sweet wormwood</name>
    <dbReference type="NCBI Taxonomy" id="35608"/>
    <lineage>
        <taxon>Eukaryota</taxon>
        <taxon>Viridiplantae</taxon>
        <taxon>Streptophyta</taxon>
        <taxon>Embryophyta</taxon>
        <taxon>Tracheophyta</taxon>
        <taxon>Spermatophyta</taxon>
        <taxon>Magnoliopsida</taxon>
        <taxon>eudicotyledons</taxon>
        <taxon>Gunneridae</taxon>
        <taxon>Pentapetalae</taxon>
        <taxon>asterids</taxon>
        <taxon>campanulids</taxon>
        <taxon>Asterales</taxon>
        <taxon>Asteraceae</taxon>
        <taxon>Asteroideae</taxon>
        <taxon>Anthemideae</taxon>
        <taxon>Artemisiinae</taxon>
        <taxon>Artemisia</taxon>
    </lineage>
</organism>
<keyword evidence="1" id="KW-0175">Coiled coil</keyword>
<protein>
    <submittedName>
        <fullName evidence="3">Uncharacterized protein</fullName>
    </submittedName>
</protein>
<comment type="caution">
    <text evidence="3">The sequence shown here is derived from an EMBL/GenBank/DDBJ whole genome shotgun (WGS) entry which is preliminary data.</text>
</comment>
<dbReference type="PANTHER" id="PTHR43939">
    <property type="entry name" value="COILED-COIL DOMAIN-CONTAINING PROTEIN 158"/>
    <property type="match status" value="1"/>
</dbReference>
<dbReference type="OrthoDB" id="10255522at2759"/>
<dbReference type="Gene3D" id="1.10.287.1490">
    <property type="match status" value="2"/>
</dbReference>
<name>A0A2U1NQ27_ARTAN</name>
<feature type="coiled-coil region" evidence="1">
    <location>
        <begin position="1132"/>
        <end position="1390"/>
    </location>
</feature>